<dbReference type="EMBL" id="AP035768">
    <property type="protein sequence ID" value="BFO19578.1"/>
    <property type="molecule type" value="Genomic_DNA"/>
</dbReference>
<evidence type="ECO:0000313" key="2">
    <source>
        <dbReference type="EMBL" id="BFO19578.1"/>
    </source>
</evidence>
<evidence type="ECO:0000256" key="1">
    <source>
        <dbReference type="SAM" id="MobiDB-lite"/>
    </source>
</evidence>
<gene>
    <name evidence="2" type="ORF">SHKM778_59660</name>
</gene>
<protein>
    <recommendedName>
        <fullName evidence="3">DZIP3-like HEPN domain-containing protein</fullName>
    </recommendedName>
</protein>
<proteinExistence type="predicted"/>
<feature type="region of interest" description="Disordered" evidence="1">
    <location>
        <begin position="133"/>
        <end position="182"/>
    </location>
</feature>
<organism evidence="2">
    <name type="scientific">Streptomyces haneummycinicus</name>
    <dbReference type="NCBI Taxonomy" id="3074435"/>
    <lineage>
        <taxon>Bacteria</taxon>
        <taxon>Bacillati</taxon>
        <taxon>Actinomycetota</taxon>
        <taxon>Actinomycetes</taxon>
        <taxon>Kitasatosporales</taxon>
        <taxon>Streptomycetaceae</taxon>
        <taxon>Streptomyces</taxon>
    </lineage>
</organism>
<accession>A0AAT9HQ57</accession>
<reference evidence="2" key="1">
    <citation type="submission" date="2024-06" db="EMBL/GenBank/DDBJ databases">
        <authorList>
            <consortium name="consrtm"/>
            <person name="Uemura M."/>
            <person name="Terahara T."/>
        </authorList>
    </citation>
    <scope>NUCLEOTIDE SEQUENCE</scope>
    <source>
        <strain evidence="2">KM77-8</strain>
    </source>
</reference>
<feature type="compositionally biased region" description="Polar residues" evidence="1">
    <location>
        <begin position="159"/>
        <end position="173"/>
    </location>
</feature>
<evidence type="ECO:0008006" key="3">
    <source>
        <dbReference type="Google" id="ProtNLM"/>
    </source>
</evidence>
<dbReference type="AlphaFoldDB" id="A0AAT9HQ57"/>
<sequence length="182" mass="20460">MLSFHDAVELFLVLAGEHLGVGLPTQINFSQYWEKLAAGLPPNTQLPSKKAMERMNKLRVNLKHHGAVPSPTDIDQVRADVLTFFTDATPIIFGGSFTQIDMIDLVSRPQTVKFLQFAQSCADKEICRRRWRHSRLRSRSSSSTTPRLDGRPTGRRSGSVMSKTTVTRVTGSVETERRRSYA</sequence>
<name>A0AAT9HQ57_9ACTN</name>
<reference evidence="2" key="2">
    <citation type="submission" date="2024-07" db="EMBL/GenBank/DDBJ databases">
        <title>Streptomyces haneummycinica sp. nov., a new antibiotic-producing actinobacterium isolated from marine sediment.</title>
        <authorList>
            <person name="Uemura M."/>
            <person name="Hamada M."/>
            <person name="Hirano S."/>
            <person name="Kobayashi K."/>
            <person name="Ohshiro T."/>
            <person name="Kobayashi T."/>
            <person name="Terahara T."/>
        </authorList>
    </citation>
    <scope>NUCLEOTIDE SEQUENCE</scope>
    <source>
        <strain evidence="2">KM77-8</strain>
    </source>
</reference>